<dbReference type="AlphaFoldDB" id="A0A857KPH7"/>
<dbReference type="InterPro" id="IPR043128">
    <property type="entry name" value="Rev_trsase/Diguanyl_cyclase"/>
</dbReference>
<dbReference type="Gene3D" id="3.30.450.20">
    <property type="entry name" value="PAS domain"/>
    <property type="match status" value="1"/>
</dbReference>
<dbReference type="SUPFAM" id="SSF55785">
    <property type="entry name" value="PYP-like sensor domain (PAS domain)"/>
    <property type="match status" value="1"/>
</dbReference>
<dbReference type="CDD" id="cd01949">
    <property type="entry name" value="GGDEF"/>
    <property type="match status" value="1"/>
</dbReference>
<dbReference type="PANTHER" id="PTHR45138:SF9">
    <property type="entry name" value="DIGUANYLATE CYCLASE DGCM-RELATED"/>
    <property type="match status" value="1"/>
</dbReference>
<dbReference type="CDD" id="cd00130">
    <property type="entry name" value="PAS"/>
    <property type="match status" value="1"/>
</dbReference>
<dbReference type="InterPro" id="IPR000014">
    <property type="entry name" value="PAS"/>
</dbReference>
<evidence type="ECO:0000313" key="1">
    <source>
        <dbReference type="EMBL" id="QHN41372.1"/>
    </source>
</evidence>
<dbReference type="Gene3D" id="3.30.70.270">
    <property type="match status" value="1"/>
</dbReference>
<organism evidence="1">
    <name type="scientific">Gordonia amarae</name>
    <dbReference type="NCBI Taxonomy" id="36821"/>
    <lineage>
        <taxon>Bacteria</taxon>
        <taxon>Bacillati</taxon>
        <taxon>Actinomycetota</taxon>
        <taxon>Actinomycetes</taxon>
        <taxon>Mycobacteriales</taxon>
        <taxon>Gordoniaceae</taxon>
        <taxon>Gordonia</taxon>
    </lineage>
</organism>
<reference evidence="1" key="1">
    <citation type="journal article" date="2021" name="Nat. Microbiol.">
        <title>Cocultivation of an ultrasmall environmental parasitic bacterium with lytic ability against bacteria associated with wastewater foams.</title>
        <authorList>
            <person name="Batinovic S."/>
            <person name="Rose J.J.A."/>
            <person name="Ratcliffe J."/>
            <person name="Seviour R.J."/>
            <person name="Petrovski S."/>
        </authorList>
    </citation>
    <scope>NUCLEOTIDE SEQUENCE</scope>
    <source>
        <strain evidence="1">CON44</strain>
    </source>
</reference>
<dbReference type="InterPro" id="IPR035965">
    <property type="entry name" value="PAS-like_dom_sf"/>
</dbReference>
<dbReference type="PROSITE" id="PS50887">
    <property type="entry name" value="GGDEF"/>
    <property type="match status" value="1"/>
</dbReference>
<gene>
    <name evidence="1" type="ORF">GII30_21385</name>
</gene>
<dbReference type="InterPro" id="IPR050469">
    <property type="entry name" value="Diguanylate_Cyclase"/>
</dbReference>
<name>A0A857KPH7_9ACTN</name>
<dbReference type="NCBIfam" id="TIGR00254">
    <property type="entry name" value="GGDEF"/>
    <property type="match status" value="1"/>
</dbReference>
<dbReference type="SUPFAM" id="SSF55073">
    <property type="entry name" value="Nucleotide cyclase"/>
    <property type="match status" value="1"/>
</dbReference>
<dbReference type="SMART" id="SM00267">
    <property type="entry name" value="GGDEF"/>
    <property type="match status" value="1"/>
</dbReference>
<protein>
    <submittedName>
        <fullName evidence="1">Diguanylate cyclase</fullName>
    </submittedName>
</protein>
<dbReference type="RefSeq" id="WP_005193308.1">
    <property type="nucleotide sequence ID" value="NZ_CP045804.1"/>
</dbReference>
<dbReference type="EMBL" id="CP045810">
    <property type="protein sequence ID" value="QHN41372.1"/>
    <property type="molecule type" value="Genomic_DNA"/>
</dbReference>
<dbReference type="PANTHER" id="PTHR45138">
    <property type="entry name" value="REGULATORY COMPONENTS OF SENSORY TRANSDUCTION SYSTEM"/>
    <property type="match status" value="1"/>
</dbReference>
<dbReference type="InterPro" id="IPR000160">
    <property type="entry name" value="GGDEF_dom"/>
</dbReference>
<sequence length="317" mass="34705">MAVPAREPGARPEGRASGDVTPDGILRVLSCLGVGAVVFGNRSVVEYANDEFAELLGYRSAGELIGSGIGQVIDTSDLAVRDESTRRPTREGAESVWATCTLIHRSGMRLYNWVRRWRVPVDGTLPTLMIIEESADTPDGLSGVRERWLADHDELTSLLNRRGFNRAVRDGRTEFPATLVVVDVDAFKAINDRYGHHTGDLVLRAFAGQLGHIAVLHGGVCARFGGDEFVLLVAAGEADRALRRLKTLVHDNTVEVPGGSVVFTVSYGWSQVLNPDQIDHARVRADGHMYDARSVKGGPPRQGRHNRVRIGDPREDW</sequence>
<dbReference type="InterPro" id="IPR029787">
    <property type="entry name" value="Nucleotide_cyclase"/>
</dbReference>
<proteinExistence type="predicted"/>
<accession>A0A857KPH7</accession>
<dbReference type="Pfam" id="PF00990">
    <property type="entry name" value="GGDEF"/>
    <property type="match status" value="1"/>
</dbReference>
<dbReference type="GO" id="GO:0052621">
    <property type="term" value="F:diguanylate cyclase activity"/>
    <property type="evidence" value="ECO:0007669"/>
    <property type="project" value="TreeGrafter"/>
</dbReference>